<dbReference type="Gene3D" id="2.60.40.4100">
    <property type="entry name" value="Zona pellucida, ZP-C domain"/>
    <property type="match status" value="1"/>
</dbReference>
<dbReference type="SMART" id="SM00327">
    <property type="entry name" value="VWA"/>
    <property type="match status" value="1"/>
</dbReference>
<dbReference type="SUPFAM" id="SSF53300">
    <property type="entry name" value="vWA-like"/>
    <property type="match status" value="1"/>
</dbReference>
<reference evidence="3 4" key="1">
    <citation type="submission" date="2021-04" db="EMBL/GenBank/DDBJ databases">
        <authorList>
            <person name="Bliznina A."/>
        </authorList>
    </citation>
    <scope>NUCLEOTIDE SEQUENCE [LARGE SCALE GENOMIC DNA]</scope>
</reference>
<evidence type="ECO:0000313" key="3">
    <source>
        <dbReference type="EMBL" id="CAG5110512.1"/>
    </source>
</evidence>
<dbReference type="InterPro" id="IPR042235">
    <property type="entry name" value="ZP-C_dom"/>
</dbReference>
<evidence type="ECO:0000259" key="1">
    <source>
        <dbReference type="PROSITE" id="PS50234"/>
    </source>
</evidence>
<dbReference type="Proteomes" id="UP001158576">
    <property type="component" value="Chromosome 2"/>
</dbReference>
<dbReference type="PANTHER" id="PTHR24020">
    <property type="entry name" value="COLLAGEN ALPHA"/>
    <property type="match status" value="1"/>
</dbReference>
<dbReference type="InterPro" id="IPR002035">
    <property type="entry name" value="VWF_A"/>
</dbReference>
<gene>
    <name evidence="3" type="ORF">OKIOD_LOCUS13675</name>
</gene>
<dbReference type="Pfam" id="PF00092">
    <property type="entry name" value="VWA"/>
    <property type="match status" value="1"/>
</dbReference>
<feature type="domain" description="ZP" evidence="2">
    <location>
        <begin position="543"/>
        <end position="798"/>
    </location>
</feature>
<dbReference type="Gene3D" id="3.40.50.410">
    <property type="entry name" value="von Willebrand factor, type A domain"/>
    <property type="match status" value="1"/>
</dbReference>
<organism evidence="3 4">
    <name type="scientific">Oikopleura dioica</name>
    <name type="common">Tunicate</name>
    <dbReference type="NCBI Taxonomy" id="34765"/>
    <lineage>
        <taxon>Eukaryota</taxon>
        <taxon>Metazoa</taxon>
        <taxon>Chordata</taxon>
        <taxon>Tunicata</taxon>
        <taxon>Appendicularia</taxon>
        <taxon>Copelata</taxon>
        <taxon>Oikopleuridae</taxon>
        <taxon>Oikopleura</taxon>
    </lineage>
</organism>
<dbReference type="EMBL" id="OU015567">
    <property type="protein sequence ID" value="CAG5110512.1"/>
    <property type="molecule type" value="Genomic_DNA"/>
</dbReference>
<dbReference type="PANTHER" id="PTHR24020:SF20">
    <property type="entry name" value="PH DOMAIN-CONTAINING PROTEIN"/>
    <property type="match status" value="1"/>
</dbReference>
<protein>
    <submittedName>
        <fullName evidence="3">Oidioi.mRNA.OKI2018_I69.chr2.g4910.t1.cds</fullName>
    </submittedName>
</protein>
<proteinExistence type="predicted"/>
<dbReference type="PRINTS" id="PR00453">
    <property type="entry name" value="VWFADOMAIN"/>
</dbReference>
<dbReference type="Gene3D" id="2.60.40.3210">
    <property type="entry name" value="Zona pellucida, ZP-N domain"/>
    <property type="match status" value="1"/>
</dbReference>
<dbReference type="CDD" id="cd01450">
    <property type="entry name" value="vWFA_subfamily_ECM"/>
    <property type="match status" value="1"/>
</dbReference>
<dbReference type="InterPro" id="IPR036465">
    <property type="entry name" value="vWFA_dom_sf"/>
</dbReference>
<dbReference type="InterPro" id="IPR001507">
    <property type="entry name" value="ZP_dom"/>
</dbReference>
<sequence length="819" mass="90962">MILFASLLGLAFCGEYCSNPRVDHTLTPEAVGKDIAHATYRKVWKKISKIDEIHFQDREFLIRYALATTNYGTNTTTGQIWPLTQDQFDDTKNLYSFHKTSILNAFHLDWNHMQFSDLDVPQYSLISLILYLEMQSFFPAPFAQADQAATFTAVTKSTVGTFYDAADEIAVEVDGSCLDKEMDLVFVVDESGSVGPYNFELTKDFILHLTHCLDISAEHARVSVITYASVEHIDFNLHDYTNRNFSDVISSLTFSDGGTATYSGLDKALEVFKNSPDSTRTKTRNVLITITDGASNNNVLTCEAAERLKNDPLNIQSIAIGVGYAWEHELQCISSSSDHIHRLNNFNDFADIKSMIMNTACNAEIDVVNGTTGGFLRTADASYGSESVNLILNGTDRFELNSNQRLTVYGSYEFAKPSSVSNDFSFEFDHHGLPWNETWVEYNPQFSGKLFLTLENLEPATADSKFEIRIIKDPPVNTTIPEPIDECIKNAFCNMDSECECFSDYVTVEDRWGSGWGLDQGSEDPGYSCEAPCPVALEESEIICEPGTRGVKVPLCALRHAHVHKNNLYMGTAGCIGTLNEEEGTIDFEDGLNGCSMVENINSTHIYFTGLVYSQENGHSGNAIVSFGHALKIHATCAFEKCIRAHVDLIVNIAIWNINLGKTGQFTTSVAVYDRPDMEKPVPSDKVFEGFDDVFVNITLDDTTDFFISFKSCEAYDDTLASRPTWPLISGGSEVQDSGSQILDNFGTSIAFSFKAFAFNDFDANGPPDFGENIKIECTVCVCDPNLDQNCTPGARKRRNAESNDKNEFIVSTTFNLNQ</sequence>
<dbReference type="PROSITE" id="PS50234">
    <property type="entry name" value="VWFA"/>
    <property type="match status" value="1"/>
</dbReference>
<evidence type="ECO:0000313" key="4">
    <source>
        <dbReference type="Proteomes" id="UP001158576"/>
    </source>
</evidence>
<evidence type="ECO:0000259" key="2">
    <source>
        <dbReference type="PROSITE" id="PS51034"/>
    </source>
</evidence>
<keyword evidence="4" id="KW-1185">Reference proteome</keyword>
<feature type="domain" description="VWFA" evidence="1">
    <location>
        <begin position="183"/>
        <end position="356"/>
    </location>
</feature>
<accession>A0ABN7T2I9</accession>
<name>A0ABN7T2I9_OIKDI</name>
<dbReference type="PROSITE" id="PS51034">
    <property type="entry name" value="ZP_2"/>
    <property type="match status" value="1"/>
</dbReference>
<dbReference type="InterPro" id="IPR050525">
    <property type="entry name" value="ECM_Assembly_Org"/>
</dbReference>
<dbReference type="SMART" id="SM00241">
    <property type="entry name" value="ZP"/>
    <property type="match status" value="1"/>
</dbReference>